<protein>
    <submittedName>
        <fullName evidence="6">DNA/RNA non-specific endonuclease</fullName>
    </submittedName>
</protein>
<keyword evidence="3" id="KW-0732">Signal</keyword>
<evidence type="ECO:0000313" key="7">
    <source>
        <dbReference type="Proteomes" id="UP001176960"/>
    </source>
</evidence>
<evidence type="ECO:0000256" key="2">
    <source>
        <dbReference type="PIRSR" id="PIRSR640255-2"/>
    </source>
</evidence>
<dbReference type="InterPro" id="IPR001604">
    <property type="entry name" value="Endo_G_ENPP1-like_dom"/>
</dbReference>
<dbReference type="RefSeq" id="WP_289843424.1">
    <property type="nucleotide sequence ID" value="NZ_CATKSH010000002.1"/>
</dbReference>
<evidence type="ECO:0000256" key="1">
    <source>
        <dbReference type="PIRSR" id="PIRSR640255-1"/>
    </source>
</evidence>
<feature type="domain" description="DNA/RNA non-specific endonuclease/pyrophosphatase/phosphodiesterase" evidence="5">
    <location>
        <begin position="41"/>
        <end position="231"/>
    </location>
</feature>
<evidence type="ECO:0000256" key="3">
    <source>
        <dbReference type="SAM" id="SignalP"/>
    </source>
</evidence>
<feature type="domain" description="ENPP1-3/EXOG-like endonuclease/phosphodiesterase" evidence="4">
    <location>
        <begin position="42"/>
        <end position="231"/>
    </location>
</feature>
<keyword evidence="6" id="KW-0540">Nuclease</keyword>
<comment type="caution">
    <text evidence="6">The sequence shown here is derived from an EMBL/GenBank/DDBJ whole genome shotgun (WGS) entry which is preliminary data.</text>
</comment>
<dbReference type="EMBL" id="CATKSH010000002">
    <property type="protein sequence ID" value="CAI9119541.1"/>
    <property type="molecule type" value="Genomic_DNA"/>
</dbReference>
<sequence>MIRRLLAALLLALPLNAHAACPDHFPGGQEPKSTATATLLCSQTFAAGYSAANHDPLWSAEQLTEEEVVQAEKLQGRAPFHEDLRLPANERAQLLDYRRSGWSRGHLAPSGDAPTHEARTETFALSNIIPQAAKLNSGRWNQIEGNVRRLAEREGMVYVVTGPAFREPMGTIGPDHVRVPSSVWKAVYVPTLTSTAVVVCKNSAPYTCNAVGLASLLRVTGVDPFPGVQADEREDKARLGSALLR</sequence>
<dbReference type="Gene3D" id="3.40.570.10">
    <property type="entry name" value="Extracellular Endonuclease, subunit A"/>
    <property type="match status" value="1"/>
</dbReference>
<keyword evidence="6" id="KW-0378">Hydrolase</keyword>
<dbReference type="PANTHER" id="PTHR13966">
    <property type="entry name" value="ENDONUCLEASE RELATED"/>
    <property type="match status" value="1"/>
</dbReference>
<evidence type="ECO:0000313" key="6">
    <source>
        <dbReference type="EMBL" id="CAI9119541.1"/>
    </source>
</evidence>
<dbReference type="SMART" id="SM00477">
    <property type="entry name" value="NUC"/>
    <property type="match status" value="1"/>
</dbReference>
<dbReference type="InterPro" id="IPR020821">
    <property type="entry name" value="ENPP1-3/EXOG-like_nuc-like"/>
</dbReference>
<feature type="signal peptide" evidence="3">
    <location>
        <begin position="1"/>
        <end position="19"/>
    </location>
</feature>
<gene>
    <name evidence="6" type="ORF">LMG32879_000358</name>
</gene>
<dbReference type="SMART" id="SM00892">
    <property type="entry name" value="Endonuclease_NS"/>
    <property type="match status" value="1"/>
</dbReference>
<proteinExistence type="predicted"/>
<feature type="active site" description="Proton acceptor" evidence="1">
    <location>
        <position position="106"/>
    </location>
</feature>
<organism evidence="6 7">
    <name type="scientific">Brytella acorum</name>
    <dbReference type="NCBI Taxonomy" id="2959299"/>
    <lineage>
        <taxon>Bacteria</taxon>
        <taxon>Pseudomonadati</taxon>
        <taxon>Pseudomonadota</taxon>
        <taxon>Alphaproteobacteria</taxon>
        <taxon>Acetobacterales</taxon>
        <taxon>Acetobacteraceae</taxon>
        <taxon>Brytella</taxon>
    </lineage>
</organism>
<dbReference type="InterPro" id="IPR040255">
    <property type="entry name" value="Non-specific_endonuclease"/>
</dbReference>
<dbReference type="GO" id="GO:0003676">
    <property type="term" value="F:nucleic acid binding"/>
    <property type="evidence" value="ECO:0007669"/>
    <property type="project" value="InterPro"/>
</dbReference>
<keyword evidence="2" id="KW-0479">Metal-binding</keyword>
<dbReference type="Proteomes" id="UP001176960">
    <property type="component" value="Unassembled WGS sequence"/>
</dbReference>
<accession>A0AA35UP38</accession>
<dbReference type="GO" id="GO:0004521">
    <property type="term" value="F:RNA endonuclease activity"/>
    <property type="evidence" value="ECO:0007669"/>
    <property type="project" value="TreeGrafter"/>
</dbReference>
<name>A0AA35UP38_9PROT</name>
<dbReference type="GO" id="GO:0000014">
    <property type="term" value="F:single-stranded DNA endodeoxyribonuclease activity"/>
    <property type="evidence" value="ECO:0007669"/>
    <property type="project" value="TreeGrafter"/>
</dbReference>
<dbReference type="SUPFAM" id="SSF54060">
    <property type="entry name" value="His-Me finger endonucleases"/>
    <property type="match status" value="1"/>
</dbReference>
<feature type="binding site" evidence="2">
    <location>
        <position position="136"/>
    </location>
    <ligand>
        <name>Mg(2+)</name>
        <dbReference type="ChEBI" id="CHEBI:18420"/>
        <note>catalytic</note>
    </ligand>
</feature>
<dbReference type="Pfam" id="PF01223">
    <property type="entry name" value="Endonuclease_NS"/>
    <property type="match status" value="1"/>
</dbReference>
<keyword evidence="7" id="KW-1185">Reference proteome</keyword>
<dbReference type="AlphaFoldDB" id="A0AA35UP38"/>
<dbReference type="GO" id="GO:0046872">
    <property type="term" value="F:metal ion binding"/>
    <property type="evidence" value="ECO:0007669"/>
    <property type="project" value="UniProtKB-KW"/>
</dbReference>
<dbReference type="InterPro" id="IPR044929">
    <property type="entry name" value="DNA/RNA_non-sp_Endonuclease_sf"/>
</dbReference>
<dbReference type="PANTHER" id="PTHR13966:SF5">
    <property type="entry name" value="ENDONUCLEASE G, MITOCHONDRIAL"/>
    <property type="match status" value="1"/>
</dbReference>
<dbReference type="InterPro" id="IPR044925">
    <property type="entry name" value="His-Me_finger_sf"/>
</dbReference>
<keyword evidence="6" id="KW-0255">Endonuclease</keyword>
<evidence type="ECO:0000259" key="5">
    <source>
        <dbReference type="SMART" id="SM00892"/>
    </source>
</evidence>
<reference evidence="6" key="1">
    <citation type="submission" date="2023-03" db="EMBL/GenBank/DDBJ databases">
        <authorList>
            <person name="Cleenwerck I."/>
        </authorList>
    </citation>
    <scope>NUCLEOTIDE SEQUENCE</scope>
    <source>
        <strain evidence="6">LMG 32879</strain>
    </source>
</reference>
<evidence type="ECO:0000259" key="4">
    <source>
        <dbReference type="SMART" id="SM00477"/>
    </source>
</evidence>
<feature type="chain" id="PRO_5041386706" evidence="3">
    <location>
        <begin position="20"/>
        <end position="245"/>
    </location>
</feature>